<name>A0A7W8JAD0_9BACT</name>
<dbReference type="GO" id="GO:0032259">
    <property type="term" value="P:methylation"/>
    <property type="evidence" value="ECO:0007669"/>
    <property type="project" value="UniProtKB-KW"/>
</dbReference>
<dbReference type="EMBL" id="JACHDZ010000005">
    <property type="protein sequence ID" value="MBB5345328.1"/>
    <property type="molecule type" value="Genomic_DNA"/>
</dbReference>
<sequence length="173" mass="19325">MNPAAFAFVLFVFLFRLATLTISIRHERGLRKDGAIEYGALNSKILTVAYTSYLIAAAIEGAIRNAPFDIISAIGFILYGISFIAILAVIRLLGRFWTVKLLIARDHSLVLHPFLRLIRHPNYFLNAIPELVGVALVLHAYDTLVVGLPVVLILFANRIRQEERAMKATFAAY</sequence>
<dbReference type="Proteomes" id="UP000569092">
    <property type="component" value="Unassembled WGS sequence"/>
</dbReference>
<evidence type="ECO:0000256" key="3">
    <source>
        <dbReference type="ARBA" id="ARBA00022989"/>
    </source>
</evidence>
<evidence type="ECO:0000256" key="1">
    <source>
        <dbReference type="ARBA" id="ARBA00004141"/>
    </source>
</evidence>
<evidence type="ECO:0000256" key="5">
    <source>
        <dbReference type="SAM" id="Phobius"/>
    </source>
</evidence>
<keyword evidence="6" id="KW-0489">Methyltransferase</keyword>
<dbReference type="AlphaFoldDB" id="A0A7W8JAD0"/>
<dbReference type="InterPro" id="IPR007269">
    <property type="entry name" value="ICMT_MeTrfase"/>
</dbReference>
<dbReference type="GO" id="GO:0004671">
    <property type="term" value="F:protein C-terminal S-isoprenylcysteine carboxyl O-methyltransferase activity"/>
    <property type="evidence" value="ECO:0007669"/>
    <property type="project" value="InterPro"/>
</dbReference>
<dbReference type="Pfam" id="PF04140">
    <property type="entry name" value="ICMT"/>
    <property type="match status" value="1"/>
</dbReference>
<gene>
    <name evidence="6" type="ORF">HDF10_003319</name>
</gene>
<dbReference type="InterPro" id="IPR052527">
    <property type="entry name" value="Metal_cation-efflux_comp"/>
</dbReference>
<evidence type="ECO:0000256" key="4">
    <source>
        <dbReference type="ARBA" id="ARBA00023136"/>
    </source>
</evidence>
<proteinExistence type="predicted"/>
<feature type="transmembrane region" description="Helical" evidence="5">
    <location>
        <begin position="131"/>
        <end position="156"/>
    </location>
</feature>
<keyword evidence="3 5" id="KW-1133">Transmembrane helix</keyword>
<dbReference type="Gene3D" id="1.20.120.1630">
    <property type="match status" value="1"/>
</dbReference>
<evidence type="ECO:0000256" key="2">
    <source>
        <dbReference type="ARBA" id="ARBA00022692"/>
    </source>
</evidence>
<comment type="caution">
    <text evidence="6">The sequence shown here is derived from an EMBL/GenBank/DDBJ whole genome shotgun (WGS) entry which is preliminary data.</text>
</comment>
<accession>A0A7W8JAD0</accession>
<dbReference type="PANTHER" id="PTHR43847:SF1">
    <property type="entry name" value="BLL3993 PROTEIN"/>
    <property type="match status" value="1"/>
</dbReference>
<comment type="subcellular location">
    <subcellularLocation>
        <location evidence="1">Membrane</location>
        <topology evidence="1">Multi-pass membrane protein</topology>
    </subcellularLocation>
</comment>
<keyword evidence="4 5" id="KW-0472">Membrane</keyword>
<protein>
    <submittedName>
        <fullName evidence="6">Isoprenylcysteine carboxyl methyltransferase (ICMT) family protein YpbQ</fullName>
    </submittedName>
</protein>
<dbReference type="GO" id="GO:0016020">
    <property type="term" value="C:membrane"/>
    <property type="evidence" value="ECO:0007669"/>
    <property type="project" value="UniProtKB-SubCell"/>
</dbReference>
<evidence type="ECO:0000313" key="6">
    <source>
        <dbReference type="EMBL" id="MBB5345328.1"/>
    </source>
</evidence>
<keyword evidence="6" id="KW-0808">Transferase</keyword>
<feature type="transmembrane region" description="Helical" evidence="5">
    <location>
        <begin position="70"/>
        <end position="93"/>
    </location>
</feature>
<reference evidence="6 7" key="1">
    <citation type="submission" date="2020-08" db="EMBL/GenBank/DDBJ databases">
        <title>Genomic Encyclopedia of Type Strains, Phase IV (KMG-V): Genome sequencing to study the core and pangenomes of soil and plant-associated prokaryotes.</title>
        <authorList>
            <person name="Whitman W."/>
        </authorList>
    </citation>
    <scope>NUCLEOTIDE SEQUENCE [LARGE SCALE GENOMIC DNA]</scope>
    <source>
        <strain evidence="6 7">M8US30</strain>
    </source>
</reference>
<organism evidence="6 7">
    <name type="scientific">Tunturiibacter lichenicola</name>
    <dbReference type="NCBI Taxonomy" id="2051959"/>
    <lineage>
        <taxon>Bacteria</taxon>
        <taxon>Pseudomonadati</taxon>
        <taxon>Acidobacteriota</taxon>
        <taxon>Terriglobia</taxon>
        <taxon>Terriglobales</taxon>
        <taxon>Acidobacteriaceae</taxon>
        <taxon>Tunturiibacter</taxon>
    </lineage>
</organism>
<keyword evidence="2 5" id="KW-0812">Transmembrane</keyword>
<evidence type="ECO:0000313" key="7">
    <source>
        <dbReference type="Proteomes" id="UP000569092"/>
    </source>
</evidence>
<dbReference type="PANTHER" id="PTHR43847">
    <property type="entry name" value="BLL3993 PROTEIN"/>
    <property type="match status" value="1"/>
</dbReference>